<evidence type="ECO:0000256" key="5">
    <source>
        <dbReference type="ARBA" id="ARBA00022729"/>
    </source>
</evidence>
<dbReference type="AlphaFoldDB" id="A0A5F8GDH9"/>
<evidence type="ECO:0000256" key="2">
    <source>
        <dbReference type="ARBA" id="ARBA00004613"/>
    </source>
</evidence>
<reference evidence="10" key="2">
    <citation type="submission" date="2025-08" db="UniProtKB">
        <authorList>
            <consortium name="Ensembl"/>
        </authorList>
    </citation>
    <scope>IDENTIFICATION</scope>
</reference>
<keyword evidence="4" id="KW-0964">Secreted</keyword>
<organism evidence="10 11">
    <name type="scientific">Monodelphis domestica</name>
    <name type="common">Gray short-tailed opossum</name>
    <dbReference type="NCBI Taxonomy" id="13616"/>
    <lineage>
        <taxon>Eukaryota</taxon>
        <taxon>Metazoa</taxon>
        <taxon>Chordata</taxon>
        <taxon>Craniata</taxon>
        <taxon>Vertebrata</taxon>
        <taxon>Euteleostomi</taxon>
        <taxon>Mammalia</taxon>
        <taxon>Metatheria</taxon>
        <taxon>Didelphimorphia</taxon>
        <taxon>Didelphidae</taxon>
        <taxon>Monodelphis</taxon>
    </lineage>
</organism>
<protein>
    <recommendedName>
        <fullName evidence="9">Chitinase domain-containing protein 1</fullName>
    </recommendedName>
</protein>
<dbReference type="Ensembl" id="ENSMODT00000059024.1">
    <property type="protein sequence ID" value="ENSMODP00000045608.1"/>
    <property type="gene ID" value="ENSMODG00000048680.1"/>
</dbReference>
<dbReference type="FunFam" id="3.10.50.10:FF:000002">
    <property type="entry name" value="Chitinase domain-containing protein 1"/>
    <property type="match status" value="1"/>
</dbReference>
<evidence type="ECO:0000256" key="3">
    <source>
        <dbReference type="ARBA" id="ARBA00009336"/>
    </source>
</evidence>
<evidence type="ECO:0000313" key="11">
    <source>
        <dbReference type="Proteomes" id="UP000002280"/>
    </source>
</evidence>
<evidence type="ECO:0000256" key="6">
    <source>
        <dbReference type="ARBA" id="ARBA00023228"/>
    </source>
</evidence>
<keyword evidence="5" id="KW-0732">Signal</keyword>
<dbReference type="PANTHER" id="PTHR46066:SF2">
    <property type="entry name" value="CHITINASE DOMAIN-CONTAINING PROTEIN 1"/>
    <property type="match status" value="1"/>
</dbReference>
<dbReference type="GeneTree" id="ENSGT00950000185424"/>
<dbReference type="InterPro" id="IPR029070">
    <property type="entry name" value="Chitinase_insertion_sf"/>
</dbReference>
<evidence type="ECO:0000256" key="9">
    <source>
        <dbReference type="ARBA" id="ARBA00040976"/>
    </source>
</evidence>
<evidence type="ECO:0000256" key="7">
    <source>
        <dbReference type="ARBA" id="ARBA00037756"/>
    </source>
</evidence>
<dbReference type="Gene3D" id="3.10.50.10">
    <property type="match status" value="1"/>
</dbReference>
<reference evidence="10" key="3">
    <citation type="submission" date="2025-09" db="UniProtKB">
        <authorList>
            <consortium name="Ensembl"/>
        </authorList>
    </citation>
    <scope>IDENTIFICATION</scope>
</reference>
<evidence type="ECO:0000313" key="10">
    <source>
        <dbReference type="Ensembl" id="ENSMODP00000045608.1"/>
    </source>
</evidence>
<proteinExistence type="inferred from homology"/>
<accession>A0A5F8GDH9</accession>
<name>A0A5F8GDH9_MONDO</name>
<dbReference type="Bgee" id="ENSMODG00000048680">
    <property type="expression patterns" value="Expressed in skeleton of lower jaw and 3 other cell types or tissues"/>
</dbReference>
<evidence type="ECO:0000256" key="1">
    <source>
        <dbReference type="ARBA" id="ARBA00004371"/>
    </source>
</evidence>
<dbReference type="InParanoid" id="A0A5F8GDH9"/>
<keyword evidence="11" id="KW-1185">Reference proteome</keyword>
<dbReference type="STRING" id="13616.ENSMODP00000045608"/>
<dbReference type="OMA" id="SLRYIRV"/>
<keyword evidence="6" id="KW-0458">Lysosome</keyword>
<comment type="similarity">
    <text evidence="3">Belongs to the glycosyl hydrolase 18 family.</text>
</comment>
<evidence type="ECO:0000256" key="8">
    <source>
        <dbReference type="ARBA" id="ARBA00038832"/>
    </source>
</evidence>
<comment type="subunit">
    <text evidence="8">Interacts with STAB1.</text>
</comment>
<dbReference type="Proteomes" id="UP000002280">
    <property type="component" value="Chromosome 1"/>
</dbReference>
<dbReference type="GO" id="GO:0005576">
    <property type="term" value="C:extracellular region"/>
    <property type="evidence" value="ECO:0007669"/>
    <property type="project" value="UniProtKB-SubCell"/>
</dbReference>
<evidence type="ECO:0000256" key="4">
    <source>
        <dbReference type="ARBA" id="ARBA00022525"/>
    </source>
</evidence>
<reference evidence="10 11" key="1">
    <citation type="journal article" date="2007" name="Nature">
        <title>Genome of the marsupial Monodelphis domestica reveals innovation in non-coding sequences.</title>
        <authorList>
            <person name="Mikkelsen T.S."/>
            <person name="Wakefield M.J."/>
            <person name="Aken B."/>
            <person name="Amemiya C.T."/>
            <person name="Chang J.L."/>
            <person name="Duke S."/>
            <person name="Garber M."/>
            <person name="Gentles A.J."/>
            <person name="Goodstadt L."/>
            <person name="Heger A."/>
            <person name="Jurka J."/>
            <person name="Kamal M."/>
            <person name="Mauceli E."/>
            <person name="Searle S.M."/>
            <person name="Sharpe T."/>
            <person name="Baker M.L."/>
            <person name="Batzer M.A."/>
            <person name="Benos P.V."/>
            <person name="Belov K."/>
            <person name="Clamp M."/>
            <person name="Cook A."/>
            <person name="Cuff J."/>
            <person name="Das R."/>
            <person name="Davidow L."/>
            <person name="Deakin J.E."/>
            <person name="Fazzari M.J."/>
            <person name="Glass J.L."/>
            <person name="Grabherr M."/>
            <person name="Greally J.M."/>
            <person name="Gu W."/>
            <person name="Hore T.A."/>
            <person name="Huttley G.A."/>
            <person name="Kleber M."/>
            <person name="Jirtle R.L."/>
            <person name="Koina E."/>
            <person name="Lee J.T."/>
            <person name="Mahony S."/>
            <person name="Marra M.A."/>
            <person name="Miller R.D."/>
            <person name="Nicholls R.D."/>
            <person name="Oda M."/>
            <person name="Papenfuss A.T."/>
            <person name="Parra Z.E."/>
            <person name="Pollock D.D."/>
            <person name="Ray D.A."/>
            <person name="Schein J.E."/>
            <person name="Speed T.P."/>
            <person name="Thompson K."/>
            <person name="VandeBerg J.L."/>
            <person name="Wade C.M."/>
            <person name="Walker J.A."/>
            <person name="Waters P.D."/>
            <person name="Webber C."/>
            <person name="Weidman J.R."/>
            <person name="Xie X."/>
            <person name="Zody M.C."/>
            <person name="Baldwin J."/>
            <person name="Abdouelleil A."/>
            <person name="Abdulkadir J."/>
            <person name="Abebe A."/>
            <person name="Abera B."/>
            <person name="Abreu J."/>
            <person name="Acer S.C."/>
            <person name="Aftuck L."/>
            <person name="Alexander A."/>
            <person name="An P."/>
            <person name="Anderson E."/>
            <person name="Anderson S."/>
            <person name="Arachi H."/>
            <person name="Azer M."/>
            <person name="Bachantsang P."/>
            <person name="Barry A."/>
            <person name="Bayul T."/>
            <person name="Berlin A."/>
            <person name="Bessette D."/>
            <person name="Bloom T."/>
            <person name="Bloom T."/>
            <person name="Boguslavskiy L."/>
            <person name="Bonnet C."/>
            <person name="Boukhgalter B."/>
            <person name="Bourzgui I."/>
            <person name="Brown A."/>
            <person name="Cahill P."/>
            <person name="Channer S."/>
            <person name="Cheshatsang Y."/>
            <person name="Chuda L."/>
            <person name="Citroen M."/>
            <person name="Collymore A."/>
            <person name="Cooke P."/>
            <person name="Costello M."/>
            <person name="D'Aco K."/>
            <person name="Daza R."/>
            <person name="De Haan G."/>
            <person name="DeGray S."/>
            <person name="DeMaso C."/>
            <person name="Dhargay N."/>
            <person name="Dooley K."/>
            <person name="Dooley E."/>
            <person name="Doricent M."/>
            <person name="Dorje P."/>
            <person name="Dorjee K."/>
            <person name="Dupes A."/>
            <person name="Elong R."/>
            <person name="Falk J."/>
            <person name="Farina A."/>
            <person name="Faro S."/>
            <person name="Ferguson D."/>
            <person name="Fisher S."/>
            <person name="Foley C.D."/>
            <person name="Franke A."/>
            <person name="Friedrich D."/>
            <person name="Gadbois L."/>
            <person name="Gearin G."/>
            <person name="Gearin C.R."/>
            <person name="Giannoukos G."/>
            <person name="Goode T."/>
            <person name="Graham J."/>
            <person name="Grandbois E."/>
            <person name="Grewal S."/>
            <person name="Gyaltsen K."/>
            <person name="Hafez N."/>
            <person name="Hagos B."/>
            <person name="Hall J."/>
            <person name="Henson C."/>
            <person name="Hollinger A."/>
            <person name="Honan T."/>
            <person name="Huard M.D."/>
            <person name="Hughes L."/>
            <person name="Hurhula B."/>
            <person name="Husby M.E."/>
            <person name="Kamat A."/>
            <person name="Kanga B."/>
            <person name="Kashin S."/>
            <person name="Khazanovich D."/>
            <person name="Kisner P."/>
            <person name="Lance K."/>
            <person name="Lara M."/>
            <person name="Lee W."/>
            <person name="Lennon N."/>
            <person name="Letendre F."/>
            <person name="LeVine R."/>
            <person name="Lipovsky A."/>
            <person name="Liu X."/>
            <person name="Liu J."/>
            <person name="Liu S."/>
            <person name="Lokyitsang T."/>
            <person name="Lokyitsang Y."/>
            <person name="Lubonja R."/>
            <person name="Lui A."/>
            <person name="MacDonald P."/>
            <person name="Magnisalis V."/>
            <person name="Maru K."/>
            <person name="Matthews C."/>
            <person name="McCusker W."/>
            <person name="McDonough S."/>
            <person name="Mehta T."/>
            <person name="Meldrim J."/>
            <person name="Meneus L."/>
            <person name="Mihai O."/>
            <person name="Mihalev A."/>
            <person name="Mihova T."/>
            <person name="Mittelman R."/>
            <person name="Mlenga V."/>
            <person name="Montmayeur A."/>
            <person name="Mulrain L."/>
            <person name="Navidi A."/>
            <person name="Naylor J."/>
            <person name="Negash T."/>
            <person name="Nguyen T."/>
            <person name="Nguyen N."/>
            <person name="Nicol R."/>
            <person name="Norbu C."/>
            <person name="Norbu N."/>
            <person name="Novod N."/>
            <person name="O'Neill B."/>
            <person name="Osman S."/>
            <person name="Markiewicz E."/>
            <person name="Oyono O.L."/>
            <person name="Patti C."/>
            <person name="Phunkhang P."/>
            <person name="Pierre F."/>
            <person name="Priest M."/>
            <person name="Raghuraman S."/>
            <person name="Rege F."/>
            <person name="Reyes R."/>
            <person name="Rise C."/>
            <person name="Rogov P."/>
            <person name="Ross K."/>
            <person name="Ryan E."/>
            <person name="Settipalli S."/>
            <person name="Shea T."/>
            <person name="Sherpa N."/>
            <person name="Shi L."/>
            <person name="Shih D."/>
            <person name="Sparrow T."/>
            <person name="Spaulding J."/>
            <person name="Stalker J."/>
            <person name="Stange-Thomann N."/>
            <person name="Stavropoulos S."/>
            <person name="Stone C."/>
            <person name="Strader C."/>
            <person name="Tesfaye S."/>
            <person name="Thomson T."/>
            <person name="Thoulutsang Y."/>
            <person name="Thoulutsang D."/>
            <person name="Topham K."/>
            <person name="Topping I."/>
            <person name="Tsamla T."/>
            <person name="Vassiliev H."/>
            <person name="Vo A."/>
            <person name="Wangchuk T."/>
            <person name="Wangdi T."/>
            <person name="Weiand M."/>
            <person name="Wilkinson J."/>
            <person name="Wilson A."/>
            <person name="Yadav S."/>
            <person name="Young G."/>
            <person name="Yu Q."/>
            <person name="Zembek L."/>
            <person name="Zhong D."/>
            <person name="Zimmer A."/>
            <person name="Zwirko Z."/>
            <person name="Jaffe D.B."/>
            <person name="Alvarez P."/>
            <person name="Brockman W."/>
            <person name="Butler J."/>
            <person name="Chin C."/>
            <person name="Gnerre S."/>
            <person name="MacCallum I."/>
            <person name="Graves J.A."/>
            <person name="Ponting C.P."/>
            <person name="Breen M."/>
            <person name="Samollow P.B."/>
            <person name="Lander E.S."/>
            <person name="Lindblad-Toh K."/>
        </authorList>
    </citation>
    <scope>NUCLEOTIDE SEQUENCE [LARGE SCALE GENOMIC DNA]</scope>
</reference>
<dbReference type="GO" id="GO:0005764">
    <property type="term" value="C:lysosome"/>
    <property type="evidence" value="ECO:0007669"/>
    <property type="project" value="UniProtKB-SubCell"/>
</dbReference>
<sequence>HIYVGEEDVRKPKDRYIPVLKHHKPRMLWHPEAAEHYFKYKKSRSQRHFVFFWTLKSIQLGLDFAWELVTGIAFWELGQVLDYFYNLL</sequence>
<comment type="function">
    <text evidence="7">Saccharide- and LPS-binding protein with possible roles in pathogen sensing and endotoxin neutralization. Ligand-binding specificity relates to the length of the oligosaccharides, with preference for chitotetraose (in vitro).</text>
</comment>
<comment type="subcellular location">
    <subcellularLocation>
        <location evidence="1">Lysosome</location>
    </subcellularLocation>
    <subcellularLocation>
        <location evidence="2">Secreted</location>
    </subcellularLocation>
</comment>
<dbReference type="PANTHER" id="PTHR46066">
    <property type="entry name" value="CHITINASE DOMAIN-CONTAINING PROTEIN 1 FAMILY MEMBER"/>
    <property type="match status" value="1"/>
</dbReference>